<dbReference type="PANTHER" id="PTHR43004">
    <property type="entry name" value="TRK SYSTEM POTASSIUM UPTAKE PROTEIN"/>
    <property type="match status" value="1"/>
</dbReference>
<sequence>MTNSNAHSSNYQEPRTIRAATTNRYPEWDWPHFSEILRPTWPDPCRLTRGSMALSPPPNRRSQRGRMRSSSATILASTHTTRDRWNSEKPTSTVGNDLGISQLRSWPNLYNGTESNQEKPSWWKPDTEVDVLICGAGPFGLEVGMNLARQGISFRIVDKADAPCLSGRADGLQPRALEYLQTWGVGHEASEQGPLLNSTVLYRNGVKLFHGPSSFCDSRFRGIHVTTQGQVEKIYIRDLLRHKVLVERCTTVDEFQVKEDAGLSHPVTATLKNLKTGDTENIRAKYLIGADGASSQIREKLSIPFDGLATSCFWAIMDCQFKTDFPHILGFCEQYGGVIVIPREDGYTRFYVQITGERAAKIAASRREQRNGNGKATNGHSKVGETQVHDPTITPEEALEHLNKIMAPWTVEFASAMSWFAVWRVNERVARYYSTPDQRVHIGGDAAHVHSVLGAFGLNSSIYDAANLSWKLGLSLKGAAKPDMLLPTYDSERRLFANRVIRASGAYLRFICNLNLPLAELRGLDDKIEAHDENLPLLDGTTEADRRFLGSFFRRNAMFLLGVEGPIVESVICPPTADQGVTTGQKRKSSDRAPTSLINGARAPSPRVCFDENTTGWLYDRMRGVDKFHVLVFASDLQGPVREQIVRLSEGLSSSKGFYYRFGGRERFNVLLIVKALPHEVGALLEGPELDGIRAEAMVVYDDRAPDEDAHYTYGVNHACGCAVVVRPDLVVGMSAWPEETDKIGAYLDGFLVESIPA</sequence>
<dbReference type="Gene3D" id="3.40.30.20">
    <property type="match status" value="1"/>
</dbReference>
<dbReference type="SUPFAM" id="SSF51905">
    <property type="entry name" value="FAD/NAD(P)-binding domain"/>
    <property type="match status" value="1"/>
</dbReference>
<dbReference type="HOGENOM" id="CLU_009665_9_2_1"/>
<dbReference type="InParanoid" id="Q2GPH5"/>
<feature type="region of interest" description="Disordered" evidence="5">
    <location>
        <begin position="49"/>
        <end position="98"/>
    </location>
</feature>
<dbReference type="RefSeq" id="XP_001228056.1">
    <property type="nucleotide sequence ID" value="XM_001228055.1"/>
</dbReference>
<dbReference type="VEuPathDB" id="FungiDB:CHGG_10129"/>
<dbReference type="AlphaFoldDB" id="Q2GPH5"/>
<dbReference type="SUPFAM" id="SSF52833">
    <property type="entry name" value="Thioredoxin-like"/>
    <property type="match status" value="1"/>
</dbReference>
<feature type="domain" description="FAD-binding" evidence="6">
    <location>
        <begin position="128"/>
        <end position="503"/>
    </location>
</feature>
<dbReference type="Proteomes" id="UP000001056">
    <property type="component" value="Unassembled WGS sequence"/>
</dbReference>
<gene>
    <name evidence="8" type="ORF">CHGG_10129</name>
</gene>
<dbReference type="InterPro" id="IPR050641">
    <property type="entry name" value="RIFMO-like"/>
</dbReference>
<keyword evidence="4" id="KW-0560">Oxidoreductase</keyword>
<evidence type="ECO:0000259" key="6">
    <source>
        <dbReference type="Pfam" id="PF01494"/>
    </source>
</evidence>
<evidence type="ECO:0000256" key="5">
    <source>
        <dbReference type="SAM" id="MobiDB-lite"/>
    </source>
</evidence>
<dbReference type="Gene3D" id="3.50.50.60">
    <property type="entry name" value="FAD/NAD(P)-binding domain"/>
    <property type="match status" value="1"/>
</dbReference>
<dbReference type="Gene3D" id="3.30.9.10">
    <property type="entry name" value="D-Amino Acid Oxidase, subunit A, domain 2"/>
    <property type="match status" value="1"/>
</dbReference>
<keyword evidence="9" id="KW-1185">Reference proteome</keyword>
<evidence type="ECO:0000259" key="7">
    <source>
        <dbReference type="Pfam" id="PF07976"/>
    </source>
</evidence>
<dbReference type="InterPro" id="IPR036188">
    <property type="entry name" value="FAD/NAD-bd_sf"/>
</dbReference>
<dbReference type="eggNOG" id="KOG3855">
    <property type="taxonomic scope" value="Eukaryota"/>
</dbReference>
<dbReference type="GO" id="GO:0071949">
    <property type="term" value="F:FAD binding"/>
    <property type="evidence" value="ECO:0007669"/>
    <property type="project" value="InterPro"/>
</dbReference>
<comment type="similarity">
    <text evidence="1">Belongs to the PheA/TfdB FAD monooxygenase family.</text>
</comment>
<dbReference type="SUPFAM" id="SSF54373">
    <property type="entry name" value="FAD-linked reductases, C-terminal domain"/>
    <property type="match status" value="1"/>
</dbReference>
<dbReference type="Pfam" id="PF01494">
    <property type="entry name" value="FAD_binding_3"/>
    <property type="match status" value="1"/>
</dbReference>
<dbReference type="Pfam" id="PF07976">
    <property type="entry name" value="Phe_hydrox_dim"/>
    <property type="match status" value="1"/>
</dbReference>
<organism evidence="8 9">
    <name type="scientific">Chaetomium globosum (strain ATCC 6205 / CBS 148.51 / DSM 1962 / NBRC 6347 / NRRL 1970)</name>
    <name type="common">Soil fungus</name>
    <dbReference type="NCBI Taxonomy" id="306901"/>
    <lineage>
        <taxon>Eukaryota</taxon>
        <taxon>Fungi</taxon>
        <taxon>Dikarya</taxon>
        <taxon>Ascomycota</taxon>
        <taxon>Pezizomycotina</taxon>
        <taxon>Sordariomycetes</taxon>
        <taxon>Sordariomycetidae</taxon>
        <taxon>Sordariales</taxon>
        <taxon>Chaetomiaceae</taxon>
        <taxon>Chaetomium</taxon>
    </lineage>
</organism>
<proteinExistence type="inferred from homology"/>
<feature type="compositionally biased region" description="Polar residues" evidence="5">
    <location>
        <begin position="371"/>
        <end position="380"/>
    </location>
</feature>
<feature type="domain" description="Phenol hydroxylase-like C-terminal dimerisation" evidence="7">
    <location>
        <begin position="586"/>
        <end position="754"/>
    </location>
</feature>
<keyword evidence="3" id="KW-0274">FAD</keyword>
<protein>
    <submittedName>
        <fullName evidence="8">Uncharacterized protein</fullName>
    </submittedName>
</protein>
<evidence type="ECO:0000313" key="9">
    <source>
        <dbReference type="Proteomes" id="UP000001056"/>
    </source>
</evidence>
<name>Q2GPH5_CHAGB</name>
<dbReference type="PANTHER" id="PTHR43004:SF20">
    <property type="entry name" value="2-MONOOXYGENASE, PUTATIVE (AFU_ORTHOLOGUE AFUA_1G13660)-RELATED"/>
    <property type="match status" value="1"/>
</dbReference>
<dbReference type="GO" id="GO:0016709">
    <property type="term" value="F:oxidoreductase activity, acting on paired donors, with incorporation or reduction of molecular oxygen, NAD(P)H as one donor, and incorporation of one atom of oxygen"/>
    <property type="evidence" value="ECO:0007669"/>
    <property type="project" value="UniProtKB-ARBA"/>
</dbReference>
<dbReference type="InterPro" id="IPR036249">
    <property type="entry name" value="Thioredoxin-like_sf"/>
</dbReference>
<dbReference type="OrthoDB" id="1716816at2759"/>
<evidence type="ECO:0000256" key="1">
    <source>
        <dbReference type="ARBA" id="ARBA00007801"/>
    </source>
</evidence>
<evidence type="ECO:0000256" key="4">
    <source>
        <dbReference type="ARBA" id="ARBA00023002"/>
    </source>
</evidence>
<dbReference type="EMBL" id="CH408035">
    <property type="protein sequence ID" value="EAQ83725.1"/>
    <property type="molecule type" value="Genomic_DNA"/>
</dbReference>
<dbReference type="InterPro" id="IPR038220">
    <property type="entry name" value="PHOX_C_sf"/>
</dbReference>
<feature type="region of interest" description="Disordered" evidence="5">
    <location>
        <begin position="578"/>
        <end position="597"/>
    </location>
</feature>
<evidence type="ECO:0000313" key="8">
    <source>
        <dbReference type="EMBL" id="EAQ83725.1"/>
    </source>
</evidence>
<reference evidence="9" key="1">
    <citation type="journal article" date="2015" name="Genome Announc.">
        <title>Draft genome sequence of the cellulolytic fungus Chaetomium globosum.</title>
        <authorList>
            <person name="Cuomo C.A."/>
            <person name="Untereiner W.A."/>
            <person name="Ma L.-J."/>
            <person name="Grabherr M."/>
            <person name="Birren B.W."/>
        </authorList>
    </citation>
    <scope>NUCLEOTIDE SEQUENCE [LARGE SCALE GENOMIC DNA]</scope>
    <source>
        <strain evidence="9">ATCC 6205 / CBS 148.51 / DSM 1962 / NBRC 6347 / NRRL 1970</strain>
    </source>
</reference>
<dbReference type="PRINTS" id="PR00420">
    <property type="entry name" value="RNGMNOXGNASE"/>
</dbReference>
<evidence type="ECO:0000256" key="2">
    <source>
        <dbReference type="ARBA" id="ARBA00022630"/>
    </source>
</evidence>
<feature type="region of interest" description="Disordered" evidence="5">
    <location>
        <begin position="363"/>
        <end position="392"/>
    </location>
</feature>
<accession>Q2GPH5</accession>
<dbReference type="InterPro" id="IPR002938">
    <property type="entry name" value="FAD-bd"/>
</dbReference>
<keyword evidence="2" id="KW-0285">Flavoprotein</keyword>
<dbReference type="OMA" id="FKTDYPH"/>
<evidence type="ECO:0000256" key="3">
    <source>
        <dbReference type="ARBA" id="ARBA00022827"/>
    </source>
</evidence>
<dbReference type="InterPro" id="IPR012941">
    <property type="entry name" value="Phe_hydrox_C_dim_dom"/>
</dbReference>
<dbReference type="GeneID" id="4396732"/>